<protein>
    <submittedName>
        <fullName evidence="1">Uncharacterized protein</fullName>
    </submittedName>
</protein>
<accession>A0ABS8ZPG8</accession>
<gene>
    <name evidence="1" type="ORF">LWC34_39370</name>
</gene>
<name>A0ABS8ZPG8_9PSEU</name>
<evidence type="ECO:0000313" key="2">
    <source>
        <dbReference type="Proteomes" id="UP001521150"/>
    </source>
</evidence>
<dbReference type="Proteomes" id="UP001521150">
    <property type="component" value="Unassembled WGS sequence"/>
</dbReference>
<proteinExistence type="predicted"/>
<sequence length="533" mass="58149">MAVDAIEMKLDEIEKWAADRPVNRDELRLMLELAREHLGHETPGSFSPGDIEELLLEVYPERVEIPTEVDAVQIVEAARDLVDFIEETTETTGELLVELEDAAPQFIGIVGDGQDNGLADMLEQLGLPRDRLPGVRLPSADELLASAKQSKLLAKAHELAAWAGDGKEIDDEDELTEESVAQAAAALGIADQLDVRVLADVAEFAGFASTESGSYARLPGGFEQWPDGEDVMGIWQAGFISTFGFVLDRVAEFHGSDIEFSDVPGNLLIMMFMTRDVGLPRSEISDLIHELTEDEWHDYVDEHGDPADFLIRVMLQIGGFEEIGGNVRYSALALNAVREHFVLNGIDVPLLPPAAEMTAEDLAVLALQLSGPEMESEQAAWLATRDADQAARELLAVAADGPAQVRVWATGVVTELGVPEVWRAVIDIDTLRPYARYALGETELELAELGWITIDGLTLFVAADEQGMPGIEPMVAELLPAGTEEELLDAMWRLPHPDVVAALNLLGKYHPDKKVAKHARKVAHKATTLHSQG</sequence>
<comment type="caution">
    <text evidence="1">The sequence shown here is derived from an EMBL/GenBank/DDBJ whole genome shotgun (WGS) entry which is preliminary data.</text>
</comment>
<keyword evidence="2" id="KW-1185">Reference proteome</keyword>
<dbReference type="RefSeq" id="WP_233730293.1">
    <property type="nucleotide sequence ID" value="NZ_JAJVCN010000003.1"/>
</dbReference>
<dbReference type="EMBL" id="JAJVCN010000003">
    <property type="protein sequence ID" value="MCE7008830.1"/>
    <property type="molecule type" value="Genomic_DNA"/>
</dbReference>
<organism evidence="1 2">
    <name type="scientific">Kibdelosporangium philippinense</name>
    <dbReference type="NCBI Taxonomy" id="211113"/>
    <lineage>
        <taxon>Bacteria</taxon>
        <taxon>Bacillati</taxon>
        <taxon>Actinomycetota</taxon>
        <taxon>Actinomycetes</taxon>
        <taxon>Pseudonocardiales</taxon>
        <taxon>Pseudonocardiaceae</taxon>
        <taxon>Kibdelosporangium</taxon>
    </lineage>
</organism>
<evidence type="ECO:0000313" key="1">
    <source>
        <dbReference type="EMBL" id="MCE7008830.1"/>
    </source>
</evidence>
<reference evidence="1 2" key="1">
    <citation type="submission" date="2021-12" db="EMBL/GenBank/DDBJ databases">
        <title>Genome sequence of Kibdelosporangium philippinense ATCC 49844.</title>
        <authorList>
            <person name="Fedorov E.A."/>
            <person name="Omeragic M."/>
            <person name="Shalygina K.F."/>
            <person name="Maclea K.S."/>
        </authorList>
    </citation>
    <scope>NUCLEOTIDE SEQUENCE [LARGE SCALE GENOMIC DNA]</scope>
    <source>
        <strain evidence="1 2">ATCC 49844</strain>
    </source>
</reference>